<dbReference type="Proteomes" id="UP000000564">
    <property type="component" value="Chromosome"/>
</dbReference>
<gene>
    <name evidence="2" type="ordered locus">SpyM3_1729</name>
</gene>
<sequence>MTVMVQPLKILSYFSQFTPTLALENVSTMFFMNWLTCLFSLAVLRKQGFGVYFAFNFSHVTLTS</sequence>
<evidence type="ECO:0000313" key="2">
    <source>
        <dbReference type="EMBL" id="AAM80336.1"/>
    </source>
</evidence>
<name>A0A0H2UWG1_STRP3</name>
<dbReference type="HOGENOM" id="CLU_2920905_0_0_9"/>
<keyword evidence="1" id="KW-0472">Membrane</keyword>
<dbReference type="KEGG" id="spg:SpyM3_1729"/>
<evidence type="ECO:0000256" key="1">
    <source>
        <dbReference type="SAM" id="Phobius"/>
    </source>
</evidence>
<dbReference type="AlphaFoldDB" id="A0A0H2UWG1"/>
<feature type="transmembrane region" description="Helical" evidence="1">
    <location>
        <begin position="26"/>
        <end position="44"/>
    </location>
</feature>
<proteinExistence type="predicted"/>
<evidence type="ECO:0000313" key="3">
    <source>
        <dbReference type="Proteomes" id="UP000000564"/>
    </source>
</evidence>
<keyword evidence="1" id="KW-0812">Transmembrane</keyword>
<keyword evidence="1" id="KW-1133">Transmembrane helix</keyword>
<reference evidence="2 3" key="1">
    <citation type="journal article" date="2002" name="Proc. Natl. Acad. Sci. U.S.A.">
        <title>Genome sequence of a serotype M3 strain of group A Streptococcus: phage-encoded toxins, the high-virulence phenotype, and clone emergence.</title>
        <authorList>
            <person name="Beres S.B."/>
            <person name="Sylva G.L."/>
            <person name="Barbian K.D."/>
            <person name="Lei B."/>
            <person name="Hoff J.S."/>
            <person name="Mammarella N.D."/>
            <person name="Liu M.Y."/>
            <person name="Smoot J.C."/>
            <person name="Porcella S.F."/>
            <person name="Parkins L.D."/>
            <person name="Campbell D.S."/>
            <person name="Smith T.M."/>
            <person name="McCormick J.K."/>
            <person name="Leung D.Y."/>
            <person name="Schlievert P.M."/>
            <person name="Musser J.M."/>
        </authorList>
    </citation>
    <scope>NUCLEOTIDE SEQUENCE [LARGE SCALE GENOMIC DNA]</scope>
    <source>
        <strain evidence="3">ATCC BAA-595 / MGAS315</strain>
    </source>
</reference>
<protein>
    <submittedName>
        <fullName evidence="2">Uncharacterized protein</fullName>
    </submittedName>
</protein>
<dbReference type="EMBL" id="AE014074">
    <property type="protein sequence ID" value="AAM80336.1"/>
    <property type="molecule type" value="Genomic_DNA"/>
</dbReference>
<accession>A0A0H2UWG1</accession>
<organism evidence="2 3">
    <name type="scientific">Streptococcus pyogenes serotype M3 (strain ATCC BAA-595 / MGAS315)</name>
    <dbReference type="NCBI Taxonomy" id="198466"/>
    <lineage>
        <taxon>Bacteria</taxon>
        <taxon>Bacillati</taxon>
        <taxon>Bacillota</taxon>
        <taxon>Bacilli</taxon>
        <taxon>Lactobacillales</taxon>
        <taxon>Streptococcaceae</taxon>
        <taxon>Streptococcus</taxon>
    </lineage>
</organism>